<dbReference type="InterPro" id="IPR039903">
    <property type="entry name" value="Zswim2"/>
</dbReference>
<keyword evidence="1" id="KW-0862">Zinc</keyword>
<dbReference type="EMBL" id="RSCE01000008">
    <property type="protein sequence ID" value="RSH80431.1"/>
    <property type="molecule type" value="Genomic_DNA"/>
</dbReference>
<dbReference type="SUPFAM" id="SSF57850">
    <property type="entry name" value="RING/U-box"/>
    <property type="match status" value="1"/>
</dbReference>
<keyword evidence="6" id="KW-1185">Reference proteome</keyword>
<dbReference type="GO" id="GO:0061630">
    <property type="term" value="F:ubiquitin protein ligase activity"/>
    <property type="evidence" value="ECO:0007669"/>
    <property type="project" value="InterPro"/>
</dbReference>
<dbReference type="GO" id="GO:0008270">
    <property type="term" value="F:zinc ion binding"/>
    <property type="evidence" value="ECO:0007669"/>
    <property type="project" value="UniProtKB-KW"/>
</dbReference>
<protein>
    <recommendedName>
        <fullName evidence="7">SWIM-type domain-containing protein</fullName>
    </recommendedName>
</protein>
<dbReference type="PANTHER" id="PTHR21540:SF0">
    <property type="entry name" value="PHD FAMILY PROTEIN"/>
    <property type="match status" value="1"/>
</dbReference>
<accession>A0A427XND9</accession>
<reference evidence="5 6" key="1">
    <citation type="submission" date="2018-11" db="EMBL/GenBank/DDBJ databases">
        <title>Genome sequence of Apiotrichum porosum DSM 27194.</title>
        <authorList>
            <person name="Aliyu H."/>
            <person name="Gorte O."/>
            <person name="Ochsenreither K."/>
        </authorList>
    </citation>
    <scope>NUCLEOTIDE SEQUENCE [LARGE SCALE GENOMIC DNA]</scope>
    <source>
        <strain evidence="5 6">DSM 27194</strain>
    </source>
</reference>
<evidence type="ECO:0008006" key="7">
    <source>
        <dbReference type="Google" id="ProtNLM"/>
    </source>
</evidence>
<feature type="region of interest" description="Disordered" evidence="2">
    <location>
        <begin position="203"/>
        <end position="225"/>
    </location>
</feature>
<evidence type="ECO:0000313" key="6">
    <source>
        <dbReference type="Proteomes" id="UP000279236"/>
    </source>
</evidence>
<feature type="domain" description="SWIM-type" evidence="4">
    <location>
        <begin position="119"/>
        <end position="153"/>
    </location>
</feature>
<dbReference type="InterPro" id="IPR001841">
    <property type="entry name" value="Znf_RING"/>
</dbReference>
<dbReference type="AlphaFoldDB" id="A0A427XND9"/>
<dbReference type="STRING" id="105984.A0A427XND9"/>
<dbReference type="OrthoDB" id="2122982at2759"/>
<sequence length="345" mass="37457">MGHKKECFPDGTPLDTRPPRVKRKKPTADGPASDELVTPGDTKDLNNNQASTSKKPKPIVDKDAPKRSARFRKKAPISINERMERVMAQRMFMVDRIDASIGDERMEIFKVAGSTGNVYTITLGSTIMSCDCPDALKGNCPCKHLIFIFLKVLKVPRSSHIWYQKALLPDEVAMALSAKDTASASASNEARKAYLRAAGAVVTDDDDAGPSEAAPQPSNDDGKRLSALGDDCPVCFEEMTAEENDRGQLVFDMTAQGCGKPLHTQCFNMWSSAARKKGGPITCVWCRAAWETPAATKGDPNGQITTSSKGYVLGMSGVRDISSYYQGPLLGRGRNPEADGRYDSD</sequence>
<evidence type="ECO:0000256" key="2">
    <source>
        <dbReference type="SAM" id="MobiDB-lite"/>
    </source>
</evidence>
<evidence type="ECO:0000256" key="1">
    <source>
        <dbReference type="PROSITE-ProRule" id="PRU00175"/>
    </source>
</evidence>
<dbReference type="PANTHER" id="PTHR21540">
    <property type="entry name" value="RING FINGER AND SWIM DOMAIN-CONTAINING PROTEIN 2"/>
    <property type="match status" value="1"/>
</dbReference>
<evidence type="ECO:0000259" key="4">
    <source>
        <dbReference type="PROSITE" id="PS50966"/>
    </source>
</evidence>
<dbReference type="Proteomes" id="UP000279236">
    <property type="component" value="Unassembled WGS sequence"/>
</dbReference>
<dbReference type="InterPro" id="IPR007527">
    <property type="entry name" value="Znf_SWIM"/>
</dbReference>
<dbReference type="Gene3D" id="3.30.40.10">
    <property type="entry name" value="Zinc/RING finger domain, C3HC4 (zinc finger)"/>
    <property type="match status" value="1"/>
</dbReference>
<evidence type="ECO:0000259" key="3">
    <source>
        <dbReference type="PROSITE" id="PS50089"/>
    </source>
</evidence>
<dbReference type="PROSITE" id="PS50089">
    <property type="entry name" value="ZF_RING_2"/>
    <property type="match status" value="1"/>
</dbReference>
<organism evidence="5 6">
    <name type="scientific">Apiotrichum porosum</name>
    <dbReference type="NCBI Taxonomy" id="105984"/>
    <lineage>
        <taxon>Eukaryota</taxon>
        <taxon>Fungi</taxon>
        <taxon>Dikarya</taxon>
        <taxon>Basidiomycota</taxon>
        <taxon>Agaricomycotina</taxon>
        <taxon>Tremellomycetes</taxon>
        <taxon>Trichosporonales</taxon>
        <taxon>Trichosporonaceae</taxon>
        <taxon>Apiotrichum</taxon>
    </lineage>
</organism>
<keyword evidence="1" id="KW-0479">Metal-binding</keyword>
<feature type="domain" description="RING-type" evidence="3">
    <location>
        <begin position="232"/>
        <end position="287"/>
    </location>
</feature>
<keyword evidence="1" id="KW-0863">Zinc-finger</keyword>
<proteinExistence type="predicted"/>
<dbReference type="PROSITE" id="PS50966">
    <property type="entry name" value="ZF_SWIM"/>
    <property type="match status" value="1"/>
</dbReference>
<dbReference type="GeneID" id="39593552"/>
<comment type="caution">
    <text evidence="5">The sequence shown here is derived from an EMBL/GenBank/DDBJ whole genome shotgun (WGS) entry which is preliminary data.</text>
</comment>
<dbReference type="RefSeq" id="XP_028475378.1">
    <property type="nucleotide sequence ID" value="XM_028624306.1"/>
</dbReference>
<feature type="region of interest" description="Disordered" evidence="2">
    <location>
        <begin position="1"/>
        <end position="70"/>
    </location>
</feature>
<name>A0A427XND9_9TREE</name>
<gene>
    <name evidence="5" type="ORF">EHS24_009009</name>
</gene>
<evidence type="ECO:0000313" key="5">
    <source>
        <dbReference type="EMBL" id="RSH80431.1"/>
    </source>
</evidence>
<dbReference type="InterPro" id="IPR013083">
    <property type="entry name" value="Znf_RING/FYVE/PHD"/>
</dbReference>